<evidence type="ECO:0000259" key="4">
    <source>
        <dbReference type="Pfam" id="PF00535"/>
    </source>
</evidence>
<dbReference type="InterPro" id="IPR001173">
    <property type="entry name" value="Glyco_trans_2-like"/>
</dbReference>
<dbReference type="SUPFAM" id="SSF53448">
    <property type="entry name" value="Nucleotide-diphospho-sugar transferases"/>
    <property type="match status" value="1"/>
</dbReference>
<accession>A0ABY5YMI5</accession>
<reference evidence="5" key="1">
    <citation type="submission" date="2022-09" db="EMBL/GenBank/DDBJ databases">
        <title>Novel species in genus Arthrobacter.</title>
        <authorList>
            <person name="Liu Y."/>
        </authorList>
    </citation>
    <scope>NUCLEOTIDE SEQUENCE</scope>
    <source>
        <strain evidence="5">Zg-Y815</strain>
    </source>
</reference>
<evidence type="ECO:0000313" key="6">
    <source>
        <dbReference type="Proteomes" id="UP001059859"/>
    </source>
</evidence>
<dbReference type="InterPro" id="IPR050834">
    <property type="entry name" value="Glycosyltransf_2"/>
</dbReference>
<gene>
    <name evidence="5" type="ORF">N2K95_11535</name>
</gene>
<dbReference type="Gene3D" id="3.90.550.10">
    <property type="entry name" value="Spore Coat Polysaccharide Biosynthesis Protein SpsA, Chain A"/>
    <property type="match status" value="1"/>
</dbReference>
<dbReference type="PANTHER" id="PTHR43685:SF5">
    <property type="entry name" value="GLYCOSYLTRANSFERASE EPSE-RELATED"/>
    <property type="match status" value="1"/>
</dbReference>
<dbReference type="Proteomes" id="UP001059859">
    <property type="component" value="Chromosome"/>
</dbReference>
<comment type="similarity">
    <text evidence="1">Belongs to the glycosyltransferase 2 family.</text>
</comment>
<name>A0ABY5YMI5_9MICC</name>
<dbReference type="InterPro" id="IPR029044">
    <property type="entry name" value="Nucleotide-diphossugar_trans"/>
</dbReference>
<keyword evidence="2" id="KW-0328">Glycosyltransferase</keyword>
<organism evidence="5 6">
    <name type="scientific">Arthrobacter zhaoxinii</name>
    <dbReference type="NCBI Taxonomy" id="2964616"/>
    <lineage>
        <taxon>Bacteria</taxon>
        <taxon>Bacillati</taxon>
        <taxon>Actinomycetota</taxon>
        <taxon>Actinomycetes</taxon>
        <taxon>Micrococcales</taxon>
        <taxon>Micrococcaceae</taxon>
        <taxon>Arthrobacter</taxon>
    </lineage>
</organism>
<keyword evidence="6" id="KW-1185">Reference proteome</keyword>
<dbReference type="EMBL" id="CP104275">
    <property type="protein sequence ID" value="UWX96294.1"/>
    <property type="molecule type" value="Genomic_DNA"/>
</dbReference>
<protein>
    <submittedName>
        <fullName evidence="5">Glycosyltransferase family 2 protein</fullName>
    </submittedName>
</protein>
<dbReference type="RefSeq" id="WP_260651666.1">
    <property type="nucleotide sequence ID" value="NZ_CP104275.1"/>
</dbReference>
<keyword evidence="3" id="KW-0808">Transferase</keyword>
<proteinExistence type="inferred from homology"/>
<feature type="domain" description="Glycosyltransferase 2-like" evidence="4">
    <location>
        <begin position="6"/>
        <end position="133"/>
    </location>
</feature>
<evidence type="ECO:0000256" key="3">
    <source>
        <dbReference type="ARBA" id="ARBA00022679"/>
    </source>
</evidence>
<evidence type="ECO:0000256" key="2">
    <source>
        <dbReference type="ARBA" id="ARBA00022676"/>
    </source>
</evidence>
<sequence>MTAVDVMFPYYGDVELMKQAARSVMGQQHQDWRLVVIDDGYPDPEPARWFAEITDPRVSYQRNEVNLGANGNYRKAVELIEAPVAVIMGADDIMLPNYLTAVVESFESFPQASAVQPGVQVIDESGRATMPLTDLVKKAATPRGNQRRLLSGEDLATSLLRAGWHYFPSIAWKSETLKRIGFRSEFDVVQDLALLLDIAADSGSMVLTPELAFLYRRHSGSDSSVRAFDGRRFDEERRFFEGEAVRFDRIGWTRAARAARLHVTSRLNAVTLIARSAAGGKFGYIPKLAKHVIG</sequence>
<evidence type="ECO:0000256" key="1">
    <source>
        <dbReference type="ARBA" id="ARBA00006739"/>
    </source>
</evidence>
<dbReference type="Pfam" id="PF00535">
    <property type="entry name" value="Glycos_transf_2"/>
    <property type="match status" value="1"/>
</dbReference>
<evidence type="ECO:0000313" key="5">
    <source>
        <dbReference type="EMBL" id="UWX96294.1"/>
    </source>
</evidence>
<dbReference type="CDD" id="cd00761">
    <property type="entry name" value="Glyco_tranf_GTA_type"/>
    <property type="match status" value="1"/>
</dbReference>
<dbReference type="PANTHER" id="PTHR43685">
    <property type="entry name" value="GLYCOSYLTRANSFERASE"/>
    <property type="match status" value="1"/>
</dbReference>